<organism evidence="1 2">
    <name type="scientific">Vibrio panuliri</name>
    <dbReference type="NCBI Taxonomy" id="1381081"/>
    <lineage>
        <taxon>Bacteria</taxon>
        <taxon>Pseudomonadati</taxon>
        <taxon>Pseudomonadota</taxon>
        <taxon>Gammaproteobacteria</taxon>
        <taxon>Vibrionales</taxon>
        <taxon>Vibrionaceae</taxon>
        <taxon>Vibrio</taxon>
    </lineage>
</organism>
<dbReference type="EMBL" id="MJMJ01000013">
    <property type="protein sequence ID" value="OLQ89661.1"/>
    <property type="molecule type" value="Genomic_DNA"/>
</dbReference>
<dbReference type="Proteomes" id="UP000186313">
    <property type="component" value="Unassembled WGS sequence"/>
</dbReference>
<evidence type="ECO:0000313" key="2">
    <source>
        <dbReference type="Proteomes" id="UP000186313"/>
    </source>
</evidence>
<comment type="caution">
    <text evidence="1">The sequence shown here is derived from an EMBL/GenBank/DDBJ whole genome shotgun (WGS) entry which is preliminary data.</text>
</comment>
<dbReference type="OrthoDB" id="6245578at2"/>
<name>A0A1Q9HHN3_9VIBR</name>
<dbReference type="RefSeq" id="WP_075708710.1">
    <property type="nucleotide sequence ID" value="NZ_MJMJ01000013.1"/>
</dbReference>
<sequence>MKPIRLFFSIANFTYSSTDRKALKNSLAHSLRIPLLQVKTLEWRDELAGCNLITRYEKTEKLSQLNDEEKDEILYNLLPEPRVANRNVKLKKRAESKRKLKNAIASELKHGNYDAADLMKRWHEVREDQAIPPSWWRKLRENPPAMKRTKQRMSMLTEYFDLHNELCGAEPRSNQAYLQEVVFKIPHKWKIDTGLIPLEQYSEIVMAFYREYFPDYDVTLVLSHHDERLLNTDTGAHCHVYVSTLNEQTKKRDLLKQQRIETAKFQRSFGPVHRTELLPLDGKLQGWQVPNSQFEFDRMFYSFVNARYLNSLGISAEFCSEAERRSQQRRAMNIQSTLPKAQRSFNLESMVKEEVARERKALVKIQQLLSSTEDQLAKKQDALLMVQMKHAEELVRFDIETKQRNDKLSFLDTEINAKTEELTQVKAALVLMRSQLAEVTAKVKTTIVELVEASFMSLAMKANKRPALVEKFTSIFVDRLNENLPNFLQPIAISAQSIMTSKKAEKVFRASISENELS</sequence>
<proteinExistence type="predicted"/>
<dbReference type="STRING" id="1381081.BIY22_19280"/>
<reference evidence="1 2" key="1">
    <citation type="submission" date="2016-09" db="EMBL/GenBank/DDBJ databases">
        <title>Genomic Taxonomy of the Vibrionaceae.</title>
        <authorList>
            <person name="Gonzalez-Castillo A."/>
            <person name="Gomez-Gil B."/>
            <person name="Enciso-Ibarra K."/>
        </authorList>
    </citation>
    <scope>NUCLEOTIDE SEQUENCE [LARGE SCALE GENOMIC DNA]</scope>
    <source>
        <strain evidence="1 2">CAIM 703</strain>
    </source>
</reference>
<dbReference type="AlphaFoldDB" id="A0A1Q9HHN3"/>
<evidence type="ECO:0000313" key="1">
    <source>
        <dbReference type="EMBL" id="OLQ89661.1"/>
    </source>
</evidence>
<dbReference type="Gene3D" id="3.30.930.30">
    <property type="match status" value="1"/>
</dbReference>
<accession>A0A1Q9HHN3</accession>
<gene>
    <name evidence="1" type="ORF">BIY22_19280</name>
</gene>
<protein>
    <submittedName>
        <fullName evidence="1">Uncharacterized protein</fullName>
    </submittedName>
</protein>